<dbReference type="EMBL" id="JAZDRP010000002">
    <property type="protein sequence ID" value="MEE2525620.1"/>
    <property type="molecule type" value="Genomic_DNA"/>
</dbReference>
<dbReference type="Gene3D" id="1.20.120.450">
    <property type="entry name" value="dinb family like domain"/>
    <property type="match status" value="1"/>
</dbReference>
<dbReference type="InterPro" id="IPR034660">
    <property type="entry name" value="DinB/YfiT-like"/>
</dbReference>
<evidence type="ECO:0000256" key="1">
    <source>
        <dbReference type="ARBA" id="ARBA00008635"/>
    </source>
</evidence>
<comment type="similarity">
    <text evidence="1">Belongs to the DinB family.</text>
</comment>
<evidence type="ECO:0000256" key="2">
    <source>
        <dbReference type="ARBA" id="ARBA00022723"/>
    </source>
</evidence>
<keyword evidence="4" id="KW-1185">Reference proteome</keyword>
<name>A0ABU7LNW9_9PROT</name>
<proteinExistence type="inferred from homology"/>
<dbReference type="InterPro" id="IPR007837">
    <property type="entry name" value="DinB"/>
</dbReference>
<gene>
    <name evidence="3" type="ORF">V0U79_04520</name>
</gene>
<dbReference type="SUPFAM" id="SSF109854">
    <property type="entry name" value="DinB/YfiT-like putative metalloenzymes"/>
    <property type="match status" value="1"/>
</dbReference>
<dbReference type="PANTHER" id="PTHR37302">
    <property type="entry name" value="SLR1116 PROTEIN"/>
    <property type="match status" value="1"/>
</dbReference>
<dbReference type="Proteomes" id="UP001354971">
    <property type="component" value="Unassembled WGS sequence"/>
</dbReference>
<dbReference type="RefSeq" id="WP_330198279.1">
    <property type="nucleotide sequence ID" value="NZ_JAZDRP010000002.1"/>
</dbReference>
<evidence type="ECO:0000313" key="3">
    <source>
        <dbReference type="EMBL" id="MEE2525620.1"/>
    </source>
</evidence>
<sequence>MREHFERLGAYNAWANERLYSMVAELPAERVDADVGAYFGSIFGTLSHLLVADRIWMFRLTGEGPVTNDLRERPCDDLTVLWKERQSMDQRIIAMLASLDEDALAEMVHYRNTRGEPHALPRHFILTHLFNHQTHHRGQVHHMLSAEGEDPPPLDLLYFVLPAA</sequence>
<protein>
    <submittedName>
        <fullName evidence="3">DinB family protein</fullName>
    </submittedName>
</protein>
<dbReference type="Pfam" id="PF05163">
    <property type="entry name" value="DinB"/>
    <property type="match status" value="1"/>
</dbReference>
<dbReference type="PANTHER" id="PTHR37302:SF1">
    <property type="entry name" value="PROTEIN DINB"/>
    <property type="match status" value="1"/>
</dbReference>
<evidence type="ECO:0000313" key="4">
    <source>
        <dbReference type="Proteomes" id="UP001354971"/>
    </source>
</evidence>
<keyword evidence="2" id="KW-0479">Metal-binding</keyword>
<comment type="caution">
    <text evidence="3">The sequence shown here is derived from an EMBL/GenBank/DDBJ whole genome shotgun (WGS) entry which is preliminary data.</text>
</comment>
<reference evidence="3 4" key="1">
    <citation type="submission" date="2024-01" db="EMBL/GenBank/DDBJ databases">
        <title>Hyphobacterium bacterium isolated from marine sediment.</title>
        <authorList>
            <person name="Zhao S."/>
        </authorList>
    </citation>
    <scope>NUCLEOTIDE SEQUENCE [LARGE SCALE GENOMIC DNA]</scope>
    <source>
        <strain evidence="4">HN65</strain>
    </source>
</reference>
<organism evidence="3 4">
    <name type="scientific">Hyphobacterium lacteum</name>
    <dbReference type="NCBI Taxonomy" id="3116575"/>
    <lineage>
        <taxon>Bacteria</taxon>
        <taxon>Pseudomonadati</taxon>
        <taxon>Pseudomonadota</taxon>
        <taxon>Alphaproteobacteria</taxon>
        <taxon>Maricaulales</taxon>
        <taxon>Maricaulaceae</taxon>
        <taxon>Hyphobacterium</taxon>
    </lineage>
</organism>
<accession>A0ABU7LNW9</accession>